<feature type="compositionally biased region" description="Pro residues" evidence="1">
    <location>
        <begin position="474"/>
        <end position="487"/>
    </location>
</feature>
<feature type="region of interest" description="Disordered" evidence="1">
    <location>
        <begin position="413"/>
        <end position="432"/>
    </location>
</feature>
<accession>A0AAY5K7Q6</accession>
<evidence type="ECO:0000313" key="2">
    <source>
        <dbReference type="Ensembl" id="ENSELUP00000084801.1"/>
    </source>
</evidence>
<reference evidence="2" key="3">
    <citation type="submission" date="2025-09" db="UniProtKB">
        <authorList>
            <consortium name="Ensembl"/>
        </authorList>
    </citation>
    <scope>IDENTIFICATION</scope>
</reference>
<feature type="region of interest" description="Disordered" evidence="1">
    <location>
        <begin position="32"/>
        <end position="58"/>
    </location>
</feature>
<name>A0AAY5K7Q6_ESOLU</name>
<reference evidence="2" key="2">
    <citation type="submission" date="2025-08" db="UniProtKB">
        <authorList>
            <consortium name="Ensembl"/>
        </authorList>
    </citation>
    <scope>IDENTIFICATION</scope>
</reference>
<evidence type="ECO:0000313" key="3">
    <source>
        <dbReference type="Proteomes" id="UP000265140"/>
    </source>
</evidence>
<feature type="region of interest" description="Disordered" evidence="1">
    <location>
        <begin position="150"/>
        <end position="174"/>
    </location>
</feature>
<evidence type="ECO:0000256" key="1">
    <source>
        <dbReference type="SAM" id="MobiDB-lite"/>
    </source>
</evidence>
<dbReference type="Ensembl" id="ENSELUT00000088970.1">
    <property type="protein sequence ID" value="ENSELUP00000084801.1"/>
    <property type="gene ID" value="ENSELUG00000044105.1"/>
</dbReference>
<dbReference type="SUPFAM" id="SSF52266">
    <property type="entry name" value="SGNH hydrolase"/>
    <property type="match status" value="1"/>
</dbReference>
<dbReference type="Gene3D" id="3.40.50.12700">
    <property type="match status" value="1"/>
</dbReference>
<reference evidence="2 3" key="1">
    <citation type="submission" date="2020-02" db="EMBL/GenBank/DDBJ databases">
        <title>Esox lucius (northern pike) genome, fEsoLuc1, primary haplotype.</title>
        <authorList>
            <person name="Myers G."/>
            <person name="Karagic N."/>
            <person name="Meyer A."/>
            <person name="Pippel M."/>
            <person name="Reichard M."/>
            <person name="Winkler S."/>
            <person name="Tracey A."/>
            <person name="Sims Y."/>
            <person name="Howe K."/>
            <person name="Rhie A."/>
            <person name="Formenti G."/>
            <person name="Durbin R."/>
            <person name="Fedrigo O."/>
            <person name="Jarvis E.D."/>
        </authorList>
    </citation>
    <scope>NUCLEOTIDE SEQUENCE [LARGE SCALE GENOMIC DNA]</scope>
</reference>
<dbReference type="Proteomes" id="UP000265140">
    <property type="component" value="Chromosome 15"/>
</dbReference>
<sequence length="515" mass="57350">MPLLESTCCTNCHKLLQRIAVLETKLFVGSPSQTEHTTELHHGHPQHTAGESHESNAPQQTILSVEKQADRLTHRWHKQGAKPKGTRDIRLSRVSHIAAVASSTPNTALTRIANTGLLSPPIHLENRFDVLLNEESPNLKNVFEHRLNQPVANSKANRRSRLSRQRHSAQSTAEPRTLIVGDSIIKNISSRDTTTCCLPQATTSDVNRELQNILMKHKTANRLVIHVGKNDIHKEQSELLKKDFNELFETLKRLTVQTFISGPLPARGTNGFSRLLGLNTWLKKTCNIKGVNFIDNFNLFWSQRQLFQQNGHQPNKLGSRVLKDNIYFFLRHPSANPHNQNGTHTSGHSMNDHRTSLQHLNGHAVNGLYKDNDNTTQPQQPLLMDTISAEPCPPRFANLLDVTDIIEVLQDSAPKAQPQITPEKKTLSPHTLSLSPASPHLCFPEKMEKLVCAGTILSHSFASPQIPVKKRLAPQPPKPAGPAPPPVRSLRSQRQGPHPLPSVRGVPKTTDTSSQ</sequence>
<proteinExistence type="predicted"/>
<organism evidence="2 3">
    <name type="scientific">Esox lucius</name>
    <name type="common">Northern pike</name>
    <dbReference type="NCBI Taxonomy" id="8010"/>
    <lineage>
        <taxon>Eukaryota</taxon>
        <taxon>Metazoa</taxon>
        <taxon>Chordata</taxon>
        <taxon>Craniata</taxon>
        <taxon>Vertebrata</taxon>
        <taxon>Euteleostomi</taxon>
        <taxon>Actinopterygii</taxon>
        <taxon>Neopterygii</taxon>
        <taxon>Teleostei</taxon>
        <taxon>Protacanthopterygii</taxon>
        <taxon>Esociformes</taxon>
        <taxon>Esocidae</taxon>
        <taxon>Esox</taxon>
    </lineage>
</organism>
<dbReference type="Gene3D" id="3.40.50.12690">
    <property type="match status" value="1"/>
</dbReference>
<feature type="region of interest" description="Disordered" evidence="1">
    <location>
        <begin position="467"/>
        <end position="515"/>
    </location>
</feature>
<dbReference type="AlphaFoldDB" id="A0AAY5K7Q6"/>
<feature type="compositionally biased region" description="Basic residues" evidence="1">
    <location>
        <begin position="156"/>
        <end position="167"/>
    </location>
</feature>
<protein>
    <recommendedName>
        <fullName evidence="4">SGNH hydrolase-type esterase domain-containing protein</fullName>
    </recommendedName>
</protein>
<keyword evidence="3" id="KW-1185">Reference proteome</keyword>
<evidence type="ECO:0008006" key="4">
    <source>
        <dbReference type="Google" id="ProtNLM"/>
    </source>
</evidence>
<dbReference type="GeneTree" id="ENSGT01060000248930"/>